<protein>
    <submittedName>
        <fullName evidence="2">Permease</fullName>
    </submittedName>
</protein>
<feature type="transmembrane region" description="Helical" evidence="1">
    <location>
        <begin position="130"/>
        <end position="154"/>
    </location>
</feature>
<dbReference type="EMBL" id="RHHQ01000012">
    <property type="protein sequence ID" value="RNB87119.1"/>
    <property type="molecule type" value="Genomic_DNA"/>
</dbReference>
<comment type="caution">
    <text evidence="2">The sequence shown here is derived from an EMBL/GenBank/DDBJ whole genome shotgun (WGS) entry which is preliminary data.</text>
</comment>
<evidence type="ECO:0000313" key="3">
    <source>
        <dbReference type="Proteomes" id="UP000271031"/>
    </source>
</evidence>
<evidence type="ECO:0000313" key="2">
    <source>
        <dbReference type="EMBL" id="RNB87119.1"/>
    </source>
</evidence>
<keyword evidence="3" id="KW-1185">Reference proteome</keyword>
<evidence type="ECO:0000256" key="1">
    <source>
        <dbReference type="SAM" id="Phobius"/>
    </source>
</evidence>
<proteinExistence type="predicted"/>
<feature type="transmembrane region" description="Helical" evidence="1">
    <location>
        <begin position="92"/>
        <end position="110"/>
    </location>
</feature>
<feature type="transmembrane region" description="Helical" evidence="1">
    <location>
        <begin position="21"/>
        <end position="43"/>
    </location>
</feature>
<dbReference type="OrthoDB" id="327431at2"/>
<keyword evidence="1" id="KW-0472">Membrane</keyword>
<dbReference type="RefSeq" id="WP_122918818.1">
    <property type="nucleotide sequence ID" value="NZ_RHHQ01000012.1"/>
</dbReference>
<keyword evidence="1" id="KW-1133">Transmembrane helix</keyword>
<feature type="transmembrane region" description="Helical" evidence="1">
    <location>
        <begin position="166"/>
        <end position="183"/>
    </location>
</feature>
<gene>
    <name evidence="2" type="ORF">EDM56_15635</name>
</gene>
<organism evidence="2 3">
    <name type="scientific">Brevibacillus fluminis</name>
    <dbReference type="NCBI Taxonomy" id="511487"/>
    <lineage>
        <taxon>Bacteria</taxon>
        <taxon>Bacillati</taxon>
        <taxon>Bacillota</taxon>
        <taxon>Bacilli</taxon>
        <taxon>Bacillales</taxon>
        <taxon>Paenibacillaceae</taxon>
        <taxon>Brevibacillus</taxon>
    </lineage>
</organism>
<feature type="transmembrane region" description="Helical" evidence="1">
    <location>
        <begin position="63"/>
        <end position="80"/>
    </location>
</feature>
<sequence length="190" mass="20458">MFAGHFGLAAGVRAKYPEVPLWALMLGTQLLDVVFVPLFVSGVETMDDHIGNGYGEAIIHADYTHSLLGALLISGLAWIVAKRFWRGRGGRVLAAVVFSHWLLDLIVHRADMPILPGNWGGLPTLGLGAWSHPWLAISLELVLLAAGLGMYVHAAMKASSGRKKRYAYLSGAVLGCLLVFALLNDVLGLF</sequence>
<name>A0A3M8DHP3_9BACL</name>
<accession>A0A3M8DHP3</accession>
<keyword evidence="1" id="KW-0812">Transmembrane</keyword>
<reference evidence="2 3" key="1">
    <citation type="submission" date="2018-10" db="EMBL/GenBank/DDBJ databases">
        <title>Phylogenomics of Brevibacillus.</title>
        <authorList>
            <person name="Dunlap C."/>
        </authorList>
    </citation>
    <scope>NUCLEOTIDE SEQUENCE [LARGE SCALE GENOMIC DNA]</scope>
    <source>
        <strain evidence="2 3">JCM 15716</strain>
    </source>
</reference>
<dbReference type="Proteomes" id="UP000271031">
    <property type="component" value="Unassembled WGS sequence"/>
</dbReference>
<dbReference type="AlphaFoldDB" id="A0A3M8DHP3"/>